<dbReference type="FunFam" id="1.20.1050.10:FF:000039">
    <property type="entry name" value="Glutathione S-transferase theta-1"/>
    <property type="match status" value="1"/>
</dbReference>
<dbReference type="HOGENOM" id="CLU_011226_2_3_1"/>
<dbReference type="SUPFAM" id="SSF52833">
    <property type="entry name" value="Thioredoxin-like"/>
    <property type="match status" value="1"/>
</dbReference>
<dbReference type="Gene3D" id="1.20.1050.10">
    <property type="match status" value="1"/>
</dbReference>
<reference evidence="7" key="1">
    <citation type="journal article" date="2006" name="PLoS Biol.">
        <title>Macronuclear genome sequence of the ciliate Tetrahymena thermophila, a model eukaryote.</title>
        <authorList>
            <person name="Eisen J.A."/>
            <person name="Coyne R.S."/>
            <person name="Wu M."/>
            <person name="Wu D."/>
            <person name="Thiagarajan M."/>
            <person name="Wortman J.R."/>
            <person name="Badger J.H."/>
            <person name="Ren Q."/>
            <person name="Amedeo P."/>
            <person name="Jones K.M."/>
            <person name="Tallon L.J."/>
            <person name="Delcher A.L."/>
            <person name="Salzberg S.L."/>
            <person name="Silva J.C."/>
            <person name="Haas B.J."/>
            <person name="Majoros W.H."/>
            <person name="Farzad M."/>
            <person name="Carlton J.M."/>
            <person name="Smith R.K. Jr."/>
            <person name="Garg J."/>
            <person name="Pearlman R.E."/>
            <person name="Karrer K.M."/>
            <person name="Sun L."/>
            <person name="Manning G."/>
            <person name="Elde N.C."/>
            <person name="Turkewitz A.P."/>
            <person name="Asai D.J."/>
            <person name="Wilkes D.E."/>
            <person name="Wang Y."/>
            <person name="Cai H."/>
            <person name="Collins K."/>
            <person name="Stewart B.A."/>
            <person name="Lee S.R."/>
            <person name="Wilamowska K."/>
            <person name="Weinberg Z."/>
            <person name="Ruzzo W.L."/>
            <person name="Wloga D."/>
            <person name="Gaertig J."/>
            <person name="Frankel J."/>
            <person name="Tsao C.-C."/>
            <person name="Gorovsky M.A."/>
            <person name="Keeling P.J."/>
            <person name="Waller R.F."/>
            <person name="Patron N.J."/>
            <person name="Cherry J.M."/>
            <person name="Stover N.A."/>
            <person name="Krieger C.J."/>
            <person name="del Toro C."/>
            <person name="Ryder H.F."/>
            <person name="Williamson S.C."/>
            <person name="Barbeau R.A."/>
            <person name="Hamilton E.P."/>
            <person name="Orias E."/>
        </authorList>
    </citation>
    <scope>NUCLEOTIDE SEQUENCE [LARGE SCALE GENOMIC DNA]</scope>
    <source>
        <strain evidence="7">SB210</strain>
    </source>
</reference>
<dbReference type="PANTHER" id="PTHR43917:SF8">
    <property type="entry name" value="GH16740P-RELATED"/>
    <property type="match status" value="1"/>
</dbReference>
<evidence type="ECO:0000313" key="6">
    <source>
        <dbReference type="EMBL" id="EAS01967.1"/>
    </source>
</evidence>
<dbReference type="PROSITE" id="PS50404">
    <property type="entry name" value="GST_NTER"/>
    <property type="match status" value="1"/>
</dbReference>
<dbReference type="Pfam" id="PF14497">
    <property type="entry name" value="GST_C_3"/>
    <property type="match status" value="1"/>
</dbReference>
<comment type="subcellular location">
    <subcellularLocation>
        <location evidence="1">Cytoplasm</location>
    </subcellularLocation>
</comment>
<dbReference type="Gene3D" id="3.40.30.10">
    <property type="entry name" value="Glutaredoxin"/>
    <property type="match status" value="1"/>
</dbReference>
<sequence>MTTKPSTKLYIEWLSQPSRAIVTFCLIENIPHELVEVRIKKLENRTPEYKKMFPTAKLPGMSETLENGEQFNLFESHAIMRYLADRYNKSNLYPRGNIQLKAKVDSYLDWHHTNTRKCAPYLFDQYFAPVLGIKPQFDVNTLFKEVESVFRFIERVWLDQGKNKYIGNNQQLTIADLSCYSEIIQMKFDDYDFKNKTPILYEWMQRIEALPEIQKTHQVLFKLAPQISKNKQKAKL</sequence>
<proteinExistence type="predicted"/>
<dbReference type="GO" id="GO:0004364">
    <property type="term" value="F:glutathione transferase activity"/>
    <property type="evidence" value="ECO:0007669"/>
    <property type="project" value="TreeGrafter"/>
</dbReference>
<protein>
    <submittedName>
        <fullName evidence="6">Glutathione S-transferase, amine-terminal domain protein</fullName>
    </submittedName>
</protein>
<evidence type="ECO:0000259" key="4">
    <source>
        <dbReference type="PROSITE" id="PS50404"/>
    </source>
</evidence>
<dbReference type="SUPFAM" id="SSF47616">
    <property type="entry name" value="GST C-terminal domain-like"/>
    <property type="match status" value="1"/>
</dbReference>
<dbReference type="InterPro" id="IPR051369">
    <property type="entry name" value="GST_Theta"/>
</dbReference>
<dbReference type="eggNOG" id="KOG0867">
    <property type="taxonomic scope" value="Eukaryota"/>
</dbReference>
<keyword evidence="2" id="KW-0963">Cytoplasm</keyword>
<dbReference type="SMR" id="I7LWI8"/>
<dbReference type="SFLD" id="SFLDS00019">
    <property type="entry name" value="Glutathione_Transferase_(cytos"/>
    <property type="match status" value="1"/>
</dbReference>
<dbReference type="PANTHER" id="PTHR43917">
    <property type="match status" value="1"/>
</dbReference>
<dbReference type="AlphaFoldDB" id="I7LWI8"/>
<dbReference type="InterPro" id="IPR036249">
    <property type="entry name" value="Thioredoxin-like_sf"/>
</dbReference>
<organism evidence="6 7">
    <name type="scientific">Tetrahymena thermophila (strain SB210)</name>
    <dbReference type="NCBI Taxonomy" id="312017"/>
    <lineage>
        <taxon>Eukaryota</taxon>
        <taxon>Sar</taxon>
        <taxon>Alveolata</taxon>
        <taxon>Ciliophora</taxon>
        <taxon>Intramacronucleata</taxon>
        <taxon>Oligohymenophorea</taxon>
        <taxon>Hymenostomatida</taxon>
        <taxon>Tetrahymenina</taxon>
        <taxon>Tetrahymenidae</taxon>
        <taxon>Tetrahymena</taxon>
    </lineage>
</organism>
<dbReference type="KEGG" id="tet:TTHERM_00499540"/>
<dbReference type="STRING" id="312017.I7LWI8"/>
<name>I7LWI8_TETTS</name>
<dbReference type="SFLD" id="SFLDG00358">
    <property type="entry name" value="Main_(cytGST)"/>
    <property type="match status" value="1"/>
</dbReference>
<dbReference type="Proteomes" id="UP000009168">
    <property type="component" value="Unassembled WGS sequence"/>
</dbReference>
<keyword evidence="7" id="KW-1185">Reference proteome</keyword>
<dbReference type="EMBL" id="GG662548">
    <property type="protein sequence ID" value="EAS01967.1"/>
    <property type="molecule type" value="Genomic_DNA"/>
</dbReference>
<evidence type="ECO:0000259" key="5">
    <source>
        <dbReference type="PROSITE" id="PS50405"/>
    </source>
</evidence>
<dbReference type="PROSITE" id="PS50405">
    <property type="entry name" value="GST_CTER"/>
    <property type="match status" value="1"/>
</dbReference>
<dbReference type="InterPro" id="IPR004046">
    <property type="entry name" value="GST_C"/>
</dbReference>
<evidence type="ECO:0000313" key="7">
    <source>
        <dbReference type="Proteomes" id="UP000009168"/>
    </source>
</evidence>
<dbReference type="GO" id="GO:0005737">
    <property type="term" value="C:cytoplasm"/>
    <property type="evidence" value="ECO:0007669"/>
    <property type="project" value="UniProtKB-SubCell"/>
</dbReference>
<dbReference type="InterPro" id="IPR004045">
    <property type="entry name" value="Glutathione_S-Trfase_N"/>
</dbReference>
<dbReference type="GO" id="GO:0006749">
    <property type="term" value="P:glutathione metabolic process"/>
    <property type="evidence" value="ECO:0007669"/>
    <property type="project" value="TreeGrafter"/>
</dbReference>
<dbReference type="OMA" id="YFRTIWL"/>
<evidence type="ECO:0000256" key="1">
    <source>
        <dbReference type="ARBA" id="ARBA00004496"/>
    </source>
</evidence>
<dbReference type="Pfam" id="PF02798">
    <property type="entry name" value="GST_N"/>
    <property type="match status" value="1"/>
</dbReference>
<feature type="domain" description="GST N-terminal" evidence="4">
    <location>
        <begin position="5"/>
        <end position="91"/>
    </location>
</feature>
<keyword evidence="3" id="KW-0808">Transferase</keyword>
<evidence type="ECO:0000256" key="3">
    <source>
        <dbReference type="ARBA" id="ARBA00022679"/>
    </source>
</evidence>
<dbReference type="InterPro" id="IPR040079">
    <property type="entry name" value="Glutathione_S-Trfase"/>
</dbReference>
<dbReference type="OrthoDB" id="422574at2759"/>
<dbReference type="InParanoid" id="I7LWI8"/>
<dbReference type="InterPro" id="IPR010987">
    <property type="entry name" value="Glutathione-S-Trfase_C-like"/>
</dbReference>
<dbReference type="GeneID" id="7838179"/>
<gene>
    <name evidence="6" type="ORF">TTHERM_00499540</name>
</gene>
<feature type="domain" description="GST C-terminal" evidence="5">
    <location>
        <begin position="97"/>
        <end position="236"/>
    </location>
</feature>
<evidence type="ECO:0000256" key="2">
    <source>
        <dbReference type="ARBA" id="ARBA00022490"/>
    </source>
</evidence>
<dbReference type="RefSeq" id="XP_001022212.1">
    <property type="nucleotide sequence ID" value="XM_001022212.3"/>
</dbReference>
<dbReference type="InterPro" id="IPR036282">
    <property type="entry name" value="Glutathione-S-Trfase_C_sf"/>
</dbReference>
<accession>I7LWI8</accession>